<dbReference type="STRING" id="1280514.AXFE_29150"/>
<evidence type="ECO:0000313" key="1">
    <source>
        <dbReference type="EMBL" id="KJF16221.1"/>
    </source>
</evidence>
<evidence type="ECO:0000313" key="2">
    <source>
        <dbReference type="Proteomes" id="UP000032360"/>
    </source>
</evidence>
<dbReference type="Proteomes" id="UP000032360">
    <property type="component" value="Unassembled WGS sequence"/>
</dbReference>
<dbReference type="EMBL" id="JXYS01000092">
    <property type="protein sequence ID" value="KJF16221.1"/>
    <property type="molecule type" value="Genomic_DNA"/>
</dbReference>
<reference evidence="1 2" key="1">
    <citation type="submission" date="2015-01" db="EMBL/GenBank/DDBJ databases">
        <title>Draft genome of the acidophilic iron oxidizer Acidithrix ferrooxidans strain Py-F3.</title>
        <authorList>
            <person name="Poehlein A."/>
            <person name="Eisen S."/>
            <person name="Schloemann M."/>
            <person name="Johnson B.D."/>
            <person name="Daniel R."/>
            <person name="Muehling M."/>
        </authorList>
    </citation>
    <scope>NUCLEOTIDE SEQUENCE [LARGE SCALE GENOMIC DNA]</scope>
    <source>
        <strain evidence="1 2">Py-F3</strain>
    </source>
</reference>
<protein>
    <submittedName>
        <fullName evidence="1">Uncharacterized protein</fullName>
    </submittedName>
</protein>
<comment type="caution">
    <text evidence="1">The sequence shown here is derived from an EMBL/GenBank/DDBJ whole genome shotgun (WGS) entry which is preliminary data.</text>
</comment>
<name>A0A0D8HGL5_9ACTN</name>
<organism evidence="1 2">
    <name type="scientific">Acidithrix ferrooxidans</name>
    <dbReference type="NCBI Taxonomy" id="1280514"/>
    <lineage>
        <taxon>Bacteria</taxon>
        <taxon>Bacillati</taxon>
        <taxon>Actinomycetota</taxon>
        <taxon>Acidimicrobiia</taxon>
        <taxon>Acidimicrobiales</taxon>
        <taxon>Acidimicrobiaceae</taxon>
        <taxon>Acidithrix</taxon>
    </lineage>
</organism>
<keyword evidence="2" id="KW-1185">Reference proteome</keyword>
<gene>
    <name evidence="1" type="ORF">AXFE_29150</name>
</gene>
<sequence length="78" mass="8268">MPALFGVSAKVDEVVEVGTVSTWDLVVELLDGLVEVTAVPQALVIKKTIVSPTNTSGFASMDFPPGDFVKVRPTFGFV</sequence>
<dbReference type="AlphaFoldDB" id="A0A0D8HGL5"/>
<proteinExistence type="predicted"/>
<accession>A0A0D8HGL5</accession>